<evidence type="ECO:0000256" key="2">
    <source>
        <dbReference type="SAM" id="MobiDB-lite"/>
    </source>
</evidence>
<dbReference type="EMBL" id="QQNA01000084">
    <property type="protein sequence ID" value="RDG37839.1"/>
    <property type="molecule type" value="Genomic_DNA"/>
</dbReference>
<keyword evidence="5" id="KW-1185">Reference proteome</keyword>
<feature type="domain" description="Histidine kinase/HSP90-like ATPase" evidence="3">
    <location>
        <begin position="8"/>
        <end position="102"/>
    </location>
</feature>
<keyword evidence="1" id="KW-0723">Serine/threonine-protein kinase</keyword>
<dbReference type="InterPro" id="IPR050267">
    <property type="entry name" value="Anti-sigma-factor_SerPK"/>
</dbReference>
<name>A0A370BBT5_9ACTN</name>
<dbReference type="InterPro" id="IPR036890">
    <property type="entry name" value="HATPase_C_sf"/>
</dbReference>
<evidence type="ECO:0000313" key="4">
    <source>
        <dbReference type="EMBL" id="RDG37839.1"/>
    </source>
</evidence>
<evidence type="ECO:0000256" key="1">
    <source>
        <dbReference type="ARBA" id="ARBA00022527"/>
    </source>
</evidence>
<accession>A0A370BBT5</accession>
<dbReference type="Pfam" id="PF13581">
    <property type="entry name" value="HATPase_c_2"/>
    <property type="match status" value="1"/>
</dbReference>
<proteinExistence type="predicted"/>
<protein>
    <submittedName>
        <fullName evidence="4">ATP-binding protein</fullName>
    </submittedName>
</protein>
<dbReference type="GO" id="GO:0005524">
    <property type="term" value="F:ATP binding"/>
    <property type="evidence" value="ECO:0007669"/>
    <property type="project" value="UniProtKB-KW"/>
</dbReference>
<keyword evidence="1" id="KW-0418">Kinase</keyword>
<dbReference type="CDD" id="cd16936">
    <property type="entry name" value="HATPase_RsbW-like"/>
    <property type="match status" value="1"/>
</dbReference>
<keyword evidence="4" id="KW-0067">ATP-binding</keyword>
<dbReference type="PANTHER" id="PTHR35526:SF3">
    <property type="entry name" value="ANTI-SIGMA-F FACTOR RSBW"/>
    <property type="match status" value="1"/>
</dbReference>
<organism evidence="4 5">
    <name type="scientific">Streptomyces corynorhini</name>
    <dbReference type="NCBI Taxonomy" id="2282652"/>
    <lineage>
        <taxon>Bacteria</taxon>
        <taxon>Bacillati</taxon>
        <taxon>Actinomycetota</taxon>
        <taxon>Actinomycetes</taxon>
        <taxon>Kitasatosporales</taxon>
        <taxon>Streptomycetaceae</taxon>
        <taxon>Streptomyces</taxon>
    </lineage>
</organism>
<dbReference type="RefSeq" id="WP_114623824.1">
    <property type="nucleotide sequence ID" value="NZ_QQNA01000084.1"/>
</dbReference>
<dbReference type="Gene3D" id="3.30.565.10">
    <property type="entry name" value="Histidine kinase-like ATPase, C-terminal domain"/>
    <property type="match status" value="1"/>
</dbReference>
<dbReference type="AlphaFoldDB" id="A0A370BBT5"/>
<keyword evidence="1" id="KW-0808">Transferase</keyword>
<comment type="caution">
    <text evidence="4">The sequence shown here is derived from an EMBL/GenBank/DDBJ whole genome shotgun (WGS) entry which is preliminary data.</text>
</comment>
<dbReference type="GO" id="GO:0004674">
    <property type="term" value="F:protein serine/threonine kinase activity"/>
    <property type="evidence" value="ECO:0007669"/>
    <property type="project" value="UniProtKB-KW"/>
</dbReference>
<reference evidence="4 5" key="1">
    <citation type="submission" date="2018-07" db="EMBL/GenBank/DDBJ databases">
        <title>Streptomyces species from bats.</title>
        <authorList>
            <person name="Dunlap C."/>
        </authorList>
    </citation>
    <scope>NUCLEOTIDE SEQUENCE [LARGE SCALE GENOMIC DNA]</scope>
    <source>
        <strain evidence="4 5">AC230</strain>
    </source>
</reference>
<sequence length="159" mass="16986">MNLVQSDRSVPFIRASVRRVADAWGLDALIVDDAELVASELVTNAVRHVPCPEIGFTATYAEKLLLIQVHDGSVDPPVLRHGSTGSAESGRGLVLVRALTLDWGWMPHGDGTKSTWALIYVPTTDAPCTGSNCRNGADGPPSAASRDEHARPSAPREHL</sequence>
<gene>
    <name evidence="4" type="ORF">DVH02_12310</name>
</gene>
<feature type="compositionally biased region" description="Basic and acidic residues" evidence="2">
    <location>
        <begin position="145"/>
        <end position="159"/>
    </location>
</feature>
<dbReference type="SUPFAM" id="SSF55874">
    <property type="entry name" value="ATPase domain of HSP90 chaperone/DNA topoisomerase II/histidine kinase"/>
    <property type="match status" value="1"/>
</dbReference>
<feature type="region of interest" description="Disordered" evidence="2">
    <location>
        <begin position="129"/>
        <end position="159"/>
    </location>
</feature>
<evidence type="ECO:0000259" key="3">
    <source>
        <dbReference type="Pfam" id="PF13581"/>
    </source>
</evidence>
<dbReference type="Proteomes" id="UP000253741">
    <property type="component" value="Unassembled WGS sequence"/>
</dbReference>
<dbReference type="PANTHER" id="PTHR35526">
    <property type="entry name" value="ANTI-SIGMA-F FACTOR RSBW-RELATED"/>
    <property type="match status" value="1"/>
</dbReference>
<dbReference type="InterPro" id="IPR003594">
    <property type="entry name" value="HATPase_dom"/>
</dbReference>
<evidence type="ECO:0000313" key="5">
    <source>
        <dbReference type="Proteomes" id="UP000253741"/>
    </source>
</evidence>
<keyword evidence="4" id="KW-0547">Nucleotide-binding</keyword>
<dbReference type="OrthoDB" id="4243476at2"/>